<keyword evidence="3" id="KW-1185">Reference proteome</keyword>
<name>A0A1W1II67_9LACT</name>
<proteinExistence type="predicted"/>
<organism evidence="2 3">
    <name type="scientific">Trichococcus pasteurii</name>
    <dbReference type="NCBI Taxonomy" id="43064"/>
    <lineage>
        <taxon>Bacteria</taxon>
        <taxon>Bacillati</taxon>
        <taxon>Bacillota</taxon>
        <taxon>Bacilli</taxon>
        <taxon>Lactobacillales</taxon>
        <taxon>Carnobacteriaceae</taxon>
        <taxon>Trichococcus</taxon>
    </lineage>
</organism>
<reference evidence="3" key="1">
    <citation type="submission" date="2016-04" db="EMBL/GenBank/DDBJ databases">
        <authorList>
            <person name="Strepis N."/>
        </authorList>
    </citation>
    <scope>NUCLEOTIDE SEQUENCE [LARGE SCALE GENOMIC DNA]</scope>
</reference>
<evidence type="ECO:0000313" key="2">
    <source>
        <dbReference type="EMBL" id="SLM52737.1"/>
    </source>
</evidence>
<dbReference type="EMBL" id="FWEY01000009">
    <property type="protein sequence ID" value="SLM52737.1"/>
    <property type="molecule type" value="Genomic_DNA"/>
</dbReference>
<feature type="transmembrane region" description="Helical" evidence="1">
    <location>
        <begin position="20"/>
        <end position="37"/>
    </location>
</feature>
<dbReference type="Proteomes" id="UP000195985">
    <property type="component" value="Unassembled WGS sequence"/>
</dbReference>
<dbReference type="STRING" id="43064.SAMN04488086_1263"/>
<accession>A0A1W1II67</accession>
<dbReference type="AlphaFoldDB" id="A0A1W1II67"/>
<keyword evidence="1" id="KW-0812">Transmembrane</keyword>
<keyword evidence="1" id="KW-0472">Membrane</keyword>
<evidence type="ECO:0000313" key="3">
    <source>
        <dbReference type="Proteomes" id="UP000195985"/>
    </source>
</evidence>
<keyword evidence="1" id="KW-1133">Transmembrane helix</keyword>
<protein>
    <submittedName>
        <fullName evidence="2">Uncharacterized protein</fullName>
    </submittedName>
</protein>
<gene>
    <name evidence="2" type="ORF">TPAS_2444</name>
</gene>
<evidence type="ECO:0000256" key="1">
    <source>
        <dbReference type="SAM" id="Phobius"/>
    </source>
</evidence>
<sequence>MNQSTVHIVLSCIQKKCSNYPTFLIIYGILQNIYIYFEEYQMMFDHAYHNGSNYMKDNCFGGLVTNVPLEGGGKLYYLSASVGYRLLFKDEYKLLVCLKR</sequence>